<evidence type="ECO:0000256" key="1">
    <source>
        <dbReference type="SAM" id="MobiDB-lite"/>
    </source>
</evidence>
<keyword evidence="3" id="KW-1185">Reference proteome</keyword>
<proteinExistence type="predicted"/>
<name>A0A4Z1E945_9HELO</name>
<feature type="compositionally biased region" description="Low complexity" evidence="1">
    <location>
        <begin position="185"/>
        <end position="204"/>
    </location>
</feature>
<feature type="region of interest" description="Disordered" evidence="1">
    <location>
        <begin position="158"/>
        <end position="204"/>
    </location>
</feature>
<dbReference type="InterPro" id="IPR022190">
    <property type="entry name" value="DUF3716"/>
</dbReference>
<sequence length="204" mass="22256">MFHTLPRNKPIAPKFTPHLLLAWRHTALQLYNAAIAAAQTNQNPVLPIGERQLAPYCRNARQLALLAMPGNPVAFVRDCITPAQVRAMLTPHINALLIQSYGILVEDSCGECCRRGLTPFPDCRRVEGQFGNSCGNCKWRDHGIRCVRSDRPCRISRRCNSPPPPVSPDESPTPPPSAAPRVFDGRSGSRCVSSGSAAAPIVID</sequence>
<feature type="compositionally biased region" description="Pro residues" evidence="1">
    <location>
        <begin position="161"/>
        <end position="178"/>
    </location>
</feature>
<dbReference type="EMBL" id="PQXH01000319">
    <property type="protein sequence ID" value="TGO07123.1"/>
    <property type="molecule type" value="Genomic_DNA"/>
</dbReference>
<reference evidence="2 3" key="1">
    <citation type="submission" date="2017-12" db="EMBL/GenBank/DDBJ databases">
        <title>Comparative genomics of Botrytis spp.</title>
        <authorList>
            <person name="Valero-Jimenez C.A."/>
            <person name="Tapia P."/>
            <person name="Veloso J."/>
            <person name="Silva-Moreno E."/>
            <person name="Staats M."/>
            <person name="Valdes J.H."/>
            <person name="Van Kan J.A.L."/>
        </authorList>
    </citation>
    <scope>NUCLEOTIDE SEQUENCE [LARGE SCALE GENOMIC DNA]</scope>
    <source>
        <strain evidence="2 3">Bt9001</strain>
    </source>
</reference>
<gene>
    <name evidence="2" type="ORF">BTUL_0321g00060</name>
</gene>
<dbReference type="Pfam" id="PF12511">
    <property type="entry name" value="DUF3716"/>
    <property type="match status" value="1"/>
</dbReference>
<dbReference type="Proteomes" id="UP000297777">
    <property type="component" value="Unassembled WGS sequence"/>
</dbReference>
<organism evidence="2 3">
    <name type="scientific">Botrytis tulipae</name>
    <dbReference type="NCBI Taxonomy" id="87230"/>
    <lineage>
        <taxon>Eukaryota</taxon>
        <taxon>Fungi</taxon>
        <taxon>Dikarya</taxon>
        <taxon>Ascomycota</taxon>
        <taxon>Pezizomycotina</taxon>
        <taxon>Leotiomycetes</taxon>
        <taxon>Helotiales</taxon>
        <taxon>Sclerotiniaceae</taxon>
        <taxon>Botrytis</taxon>
    </lineage>
</organism>
<dbReference type="AlphaFoldDB" id="A0A4Z1E945"/>
<comment type="caution">
    <text evidence="2">The sequence shown here is derived from an EMBL/GenBank/DDBJ whole genome shotgun (WGS) entry which is preliminary data.</text>
</comment>
<accession>A0A4Z1E945</accession>
<evidence type="ECO:0000313" key="2">
    <source>
        <dbReference type="EMBL" id="TGO07123.1"/>
    </source>
</evidence>
<evidence type="ECO:0000313" key="3">
    <source>
        <dbReference type="Proteomes" id="UP000297777"/>
    </source>
</evidence>
<protein>
    <submittedName>
        <fullName evidence="2">Uncharacterized protein</fullName>
    </submittedName>
</protein>
<dbReference type="OrthoDB" id="3559607at2759"/>